<dbReference type="Proteomes" id="UP000299102">
    <property type="component" value="Unassembled WGS sequence"/>
</dbReference>
<dbReference type="EMBL" id="BGZK01001155">
    <property type="protein sequence ID" value="GBP72742.1"/>
    <property type="molecule type" value="Genomic_DNA"/>
</dbReference>
<reference evidence="2 3" key="1">
    <citation type="journal article" date="2019" name="Commun. Biol.">
        <title>The bagworm genome reveals a unique fibroin gene that provides high tensile strength.</title>
        <authorList>
            <person name="Kono N."/>
            <person name="Nakamura H."/>
            <person name="Ohtoshi R."/>
            <person name="Tomita M."/>
            <person name="Numata K."/>
            <person name="Arakawa K."/>
        </authorList>
    </citation>
    <scope>NUCLEOTIDE SEQUENCE [LARGE SCALE GENOMIC DNA]</scope>
</reference>
<name>A0A4C1YD23_EUMVA</name>
<protein>
    <submittedName>
        <fullName evidence="2">Uncharacterized protein</fullName>
    </submittedName>
</protein>
<gene>
    <name evidence="2" type="ORF">EVAR_75361_1</name>
</gene>
<evidence type="ECO:0000256" key="1">
    <source>
        <dbReference type="SAM" id="MobiDB-lite"/>
    </source>
</evidence>
<feature type="region of interest" description="Disordered" evidence="1">
    <location>
        <begin position="53"/>
        <end position="93"/>
    </location>
</feature>
<sequence>MLFSDIDPGPYRNGRRYLTPMKYYHQGRRPYCCEGRRCLCHVIVSLKEVVGSGRRGDGERWSARRRGGGRRWQSTGDGKEQRPTEKKKKGSSPPQRVMLVWYVLHIGRIRARFEERRRCRLKKKTCRSLHLNCSDDRRVHKWISFERRSRVEWPCT</sequence>
<accession>A0A4C1YD23</accession>
<evidence type="ECO:0000313" key="2">
    <source>
        <dbReference type="EMBL" id="GBP72742.1"/>
    </source>
</evidence>
<comment type="caution">
    <text evidence="2">The sequence shown here is derived from an EMBL/GenBank/DDBJ whole genome shotgun (WGS) entry which is preliminary data.</text>
</comment>
<dbReference type="AlphaFoldDB" id="A0A4C1YD23"/>
<keyword evidence="3" id="KW-1185">Reference proteome</keyword>
<organism evidence="2 3">
    <name type="scientific">Eumeta variegata</name>
    <name type="common">Bagworm moth</name>
    <name type="synonym">Eumeta japonica</name>
    <dbReference type="NCBI Taxonomy" id="151549"/>
    <lineage>
        <taxon>Eukaryota</taxon>
        <taxon>Metazoa</taxon>
        <taxon>Ecdysozoa</taxon>
        <taxon>Arthropoda</taxon>
        <taxon>Hexapoda</taxon>
        <taxon>Insecta</taxon>
        <taxon>Pterygota</taxon>
        <taxon>Neoptera</taxon>
        <taxon>Endopterygota</taxon>
        <taxon>Lepidoptera</taxon>
        <taxon>Glossata</taxon>
        <taxon>Ditrysia</taxon>
        <taxon>Tineoidea</taxon>
        <taxon>Psychidae</taxon>
        <taxon>Oiketicinae</taxon>
        <taxon>Eumeta</taxon>
    </lineage>
</organism>
<evidence type="ECO:0000313" key="3">
    <source>
        <dbReference type="Proteomes" id="UP000299102"/>
    </source>
</evidence>
<proteinExistence type="predicted"/>